<dbReference type="Proteomes" id="UP000288587">
    <property type="component" value="Unassembled WGS sequence"/>
</dbReference>
<dbReference type="InterPro" id="IPR017853">
    <property type="entry name" value="GH"/>
</dbReference>
<dbReference type="SUPFAM" id="SSF51445">
    <property type="entry name" value="(Trans)glycosidases"/>
    <property type="match status" value="1"/>
</dbReference>
<dbReference type="SUPFAM" id="SSF49344">
    <property type="entry name" value="CBD9-like"/>
    <property type="match status" value="1"/>
</dbReference>
<name>A0A437LS75_9BURK</name>
<gene>
    <name evidence="6" type="ORF">EOD73_04480</name>
</gene>
<dbReference type="GO" id="GO:0046872">
    <property type="term" value="F:metal ion binding"/>
    <property type="evidence" value="ECO:0007669"/>
    <property type="project" value="UniProtKB-KW"/>
</dbReference>
<dbReference type="Gene3D" id="2.60.40.1190">
    <property type="match status" value="1"/>
</dbReference>
<dbReference type="Pfam" id="PF00128">
    <property type="entry name" value="Alpha-amylase"/>
    <property type="match status" value="1"/>
</dbReference>
<proteinExistence type="predicted"/>
<dbReference type="GO" id="GO:0005975">
    <property type="term" value="P:carbohydrate metabolic process"/>
    <property type="evidence" value="ECO:0007669"/>
    <property type="project" value="InterPro"/>
</dbReference>
<feature type="region of interest" description="Disordered" evidence="4">
    <location>
        <begin position="806"/>
        <end position="825"/>
    </location>
</feature>
<dbReference type="AlphaFoldDB" id="A0A437LS75"/>
<dbReference type="InterPro" id="IPR006047">
    <property type="entry name" value="GH13_cat_dom"/>
</dbReference>
<evidence type="ECO:0000313" key="7">
    <source>
        <dbReference type="Proteomes" id="UP000288587"/>
    </source>
</evidence>
<dbReference type="InterPro" id="IPR019248">
    <property type="entry name" value="Glucodextran_C"/>
</dbReference>
<dbReference type="EMBL" id="SACM01000001">
    <property type="protein sequence ID" value="RVT88261.1"/>
    <property type="molecule type" value="Genomic_DNA"/>
</dbReference>
<dbReference type="PANTHER" id="PTHR10357:SF215">
    <property type="entry name" value="ALPHA-AMYLASE 1"/>
    <property type="match status" value="1"/>
</dbReference>
<evidence type="ECO:0000259" key="5">
    <source>
        <dbReference type="SMART" id="SM00642"/>
    </source>
</evidence>
<reference evidence="6 7" key="1">
    <citation type="submission" date="2019-01" db="EMBL/GenBank/DDBJ databases">
        <authorList>
            <person name="Chen W.-M."/>
        </authorList>
    </citation>
    <scope>NUCLEOTIDE SEQUENCE [LARGE SCALE GENOMIC DNA]</scope>
    <source>
        <strain evidence="6 7">CCP-18</strain>
    </source>
</reference>
<dbReference type="SMART" id="SM00642">
    <property type="entry name" value="Aamy"/>
    <property type="match status" value="1"/>
</dbReference>
<comment type="cofactor">
    <cofactor evidence="1">
        <name>Ca(2+)</name>
        <dbReference type="ChEBI" id="CHEBI:29108"/>
    </cofactor>
</comment>
<evidence type="ECO:0000256" key="3">
    <source>
        <dbReference type="ARBA" id="ARBA00022729"/>
    </source>
</evidence>
<dbReference type="Gene3D" id="3.20.20.80">
    <property type="entry name" value="Glycosidases"/>
    <property type="match status" value="1"/>
</dbReference>
<accession>A0A437LS75</accession>
<evidence type="ECO:0000256" key="4">
    <source>
        <dbReference type="SAM" id="MobiDB-lite"/>
    </source>
</evidence>
<feature type="region of interest" description="Disordered" evidence="4">
    <location>
        <begin position="866"/>
        <end position="899"/>
    </location>
</feature>
<feature type="compositionally biased region" description="Polar residues" evidence="4">
    <location>
        <begin position="14"/>
        <end position="25"/>
    </location>
</feature>
<keyword evidence="2" id="KW-0479">Metal-binding</keyword>
<evidence type="ECO:0000256" key="1">
    <source>
        <dbReference type="ARBA" id="ARBA00001913"/>
    </source>
</evidence>
<keyword evidence="3" id="KW-0732">Signal</keyword>
<keyword evidence="7" id="KW-1185">Reference proteome</keyword>
<organism evidence="6 7">
    <name type="scientific">Inhella crocodyli</name>
    <dbReference type="NCBI Taxonomy" id="2499851"/>
    <lineage>
        <taxon>Bacteria</taxon>
        <taxon>Pseudomonadati</taxon>
        <taxon>Pseudomonadota</taxon>
        <taxon>Betaproteobacteria</taxon>
        <taxon>Burkholderiales</taxon>
        <taxon>Sphaerotilaceae</taxon>
        <taxon>Inhella</taxon>
    </lineage>
</organism>
<dbReference type="Pfam" id="PF09985">
    <property type="entry name" value="Glucodextran_C"/>
    <property type="match status" value="1"/>
</dbReference>
<feature type="region of interest" description="Disordered" evidence="4">
    <location>
        <begin position="1"/>
        <end position="25"/>
    </location>
</feature>
<dbReference type="PANTHER" id="PTHR10357">
    <property type="entry name" value="ALPHA-AMYLASE FAMILY MEMBER"/>
    <property type="match status" value="1"/>
</dbReference>
<dbReference type="OrthoDB" id="9761577at2"/>
<evidence type="ECO:0000313" key="6">
    <source>
        <dbReference type="EMBL" id="RVT88261.1"/>
    </source>
</evidence>
<feature type="domain" description="Glycosyl hydrolase family 13 catalytic" evidence="5">
    <location>
        <begin position="72"/>
        <end position="486"/>
    </location>
</feature>
<protein>
    <recommendedName>
        <fullName evidence="5">Glycosyl hydrolase family 13 catalytic domain-containing protein</fullName>
    </recommendedName>
</protein>
<sequence length="899" mass="98954">MPRRHFAATMPFGSKTTSHRMPSSSRYPRAMSALRALAALGAAVLLGPVQATDCPAPAPRPSPDWRDQVVYFVMTDRFDDGNPGNNDQGAGEFNPKDNRFFSGGDFQGLMRRLDYIQGLGATTLWITPPVRNQWWDGGSAGYHGYWASHLKEVDPHLGTLGDYRCLAGALHARGMHLIQDVVPNHMGNYFSYTPGAWRRDRPAAGWQPNLGSLPEVRPRQAPFDQNDPRDPAQAAANIYHWTPNIENYADPEQEHGWQMSGLDDLNTENPVVRRALRDSYAFWLREVGVDALRVDTAFYIPPSFFEDWLHSQDPSAPGLARVARQMGRQDLLVFGEAFGIDKPFQTAQMRRIQAYQTPGRMNGMLNFPLYGSLQAVFAQGRPTAELAHRVQALAQVFGARQHRMPTFIDNHDVDRFLAGGTPEALDQSLLALFTLPGIPTIYYGTEQGFTEPRAAMFAAGYGSGGRDRFDTASPTYRLLARLAALRQEERAFSRGTPTLLRASAAGPGVLAWRTEHESRRLLVVFNTSPQPQWVDRLPVHRGAAALRPRFALHGQPSPLHTDAQGQVNLVLPPRSGQVWVIEPSATARPSGNPTPALASLAPPPPAAGGTLRLRGRVPAGHEAELVADGDLAHALPLAPDANSHWEAAWPTDNWLDPTVTHRLSLRHRADADSPWLAAPPREVKVSPAWRTWARVSDPLGDDHGPNGHYLYPTDPSWGPARQMDLRGLKVEVTGQALRLTVQTRQLTTSWNPANGFDHVAFTLFLELPGQDGGIQAMPLQGGELPEGMRWHRRLRVHGWSNALFSADGAGPESEGRPHTPGATLETRPDQNALVITLPAAALPPGTVLDGARLYLSTWDWDGGYRELAEQPGTHTPGGRRSAQDPRWMDAIGPITLRKP</sequence>
<dbReference type="SUPFAM" id="SSF51011">
    <property type="entry name" value="Glycosyl hydrolase domain"/>
    <property type="match status" value="1"/>
</dbReference>
<evidence type="ECO:0000256" key="2">
    <source>
        <dbReference type="ARBA" id="ARBA00022723"/>
    </source>
</evidence>
<comment type="caution">
    <text evidence="6">The sequence shown here is derived from an EMBL/GenBank/DDBJ whole genome shotgun (WGS) entry which is preliminary data.</text>
</comment>